<feature type="transmembrane region" description="Helical" evidence="1">
    <location>
        <begin position="132"/>
        <end position="151"/>
    </location>
</feature>
<evidence type="ECO:0000313" key="3">
    <source>
        <dbReference type="EMBL" id="MBB5174467.1"/>
    </source>
</evidence>
<dbReference type="Pfam" id="PF04892">
    <property type="entry name" value="VanZ"/>
    <property type="match status" value="1"/>
</dbReference>
<keyword evidence="1" id="KW-0812">Transmembrane</keyword>
<feature type="transmembrane region" description="Helical" evidence="1">
    <location>
        <begin position="15"/>
        <end position="35"/>
    </location>
</feature>
<sequence length="160" mass="18550">MRKRIFWLILSERKFIMICFIVYVLFLFYITLFAWNHGASLGDEGPGGRNYNLVPGLSIYRIAVFSPTYIDPLIILLGNVLLFFPLGFFMTHLFKIKWPLLFVTILGFFVSLFIEVNQFLFTQRVANVDDLILNTLGAFLGALFALTCRFFNKWGQNKKA</sequence>
<keyword evidence="1" id="KW-1133">Transmembrane helix</keyword>
<dbReference type="PANTHER" id="PTHR36834">
    <property type="entry name" value="MEMBRANE PROTEIN-RELATED"/>
    <property type="match status" value="1"/>
</dbReference>
<dbReference type="RefSeq" id="WP_184664889.1">
    <property type="nucleotide sequence ID" value="NZ_JACHHB010000013.1"/>
</dbReference>
<evidence type="ECO:0000256" key="1">
    <source>
        <dbReference type="SAM" id="Phobius"/>
    </source>
</evidence>
<feature type="domain" description="VanZ-like" evidence="2">
    <location>
        <begin position="20"/>
        <end position="147"/>
    </location>
</feature>
<dbReference type="InterPro" id="IPR006976">
    <property type="entry name" value="VanZ-like"/>
</dbReference>
<feature type="transmembrane region" description="Helical" evidence="1">
    <location>
        <begin position="100"/>
        <end position="120"/>
    </location>
</feature>
<reference evidence="3 4" key="1">
    <citation type="submission" date="2020-08" db="EMBL/GenBank/DDBJ databases">
        <title>Genomic Encyclopedia of Type Strains, Phase IV (KMG-IV): sequencing the most valuable type-strain genomes for metagenomic binning, comparative biology and taxonomic classification.</title>
        <authorList>
            <person name="Goeker M."/>
        </authorList>
    </citation>
    <scope>NUCLEOTIDE SEQUENCE [LARGE SCALE GENOMIC DNA]</scope>
    <source>
        <strain evidence="3 4">DSM 24696</strain>
    </source>
</reference>
<dbReference type="Proteomes" id="UP000551878">
    <property type="component" value="Unassembled WGS sequence"/>
</dbReference>
<dbReference type="EMBL" id="JACHHB010000013">
    <property type="protein sequence ID" value="MBB5174467.1"/>
    <property type="molecule type" value="Genomic_DNA"/>
</dbReference>
<proteinExistence type="predicted"/>
<keyword evidence="4" id="KW-1185">Reference proteome</keyword>
<dbReference type="InterPro" id="IPR053150">
    <property type="entry name" value="Teicoplanin_resist-assoc"/>
</dbReference>
<accession>A0A840QT70</accession>
<comment type="caution">
    <text evidence="3">The sequence shown here is derived from an EMBL/GenBank/DDBJ whole genome shotgun (WGS) entry which is preliminary data.</text>
</comment>
<name>A0A840QT70_9BACI</name>
<evidence type="ECO:0000313" key="4">
    <source>
        <dbReference type="Proteomes" id="UP000551878"/>
    </source>
</evidence>
<keyword evidence="1" id="KW-0472">Membrane</keyword>
<dbReference type="AlphaFoldDB" id="A0A840QT70"/>
<feature type="transmembrane region" description="Helical" evidence="1">
    <location>
        <begin position="73"/>
        <end position="93"/>
    </location>
</feature>
<gene>
    <name evidence="3" type="ORF">HNQ41_002682</name>
</gene>
<protein>
    <submittedName>
        <fullName evidence="3">Glycopeptide antibiotics resistance protein</fullName>
    </submittedName>
</protein>
<dbReference type="PANTHER" id="PTHR36834:SF1">
    <property type="entry name" value="INTEGRAL MEMBRANE PROTEIN"/>
    <property type="match status" value="1"/>
</dbReference>
<organism evidence="3 4">
    <name type="scientific">Texcoconibacillus texcoconensis</name>
    <dbReference type="NCBI Taxonomy" id="1095777"/>
    <lineage>
        <taxon>Bacteria</taxon>
        <taxon>Bacillati</taxon>
        <taxon>Bacillota</taxon>
        <taxon>Bacilli</taxon>
        <taxon>Bacillales</taxon>
        <taxon>Bacillaceae</taxon>
        <taxon>Texcoconibacillus</taxon>
    </lineage>
</organism>
<evidence type="ECO:0000259" key="2">
    <source>
        <dbReference type="Pfam" id="PF04892"/>
    </source>
</evidence>